<evidence type="ECO:0000313" key="2">
    <source>
        <dbReference type="Proteomes" id="UP000185062"/>
    </source>
</evidence>
<dbReference type="Proteomes" id="UP000185062">
    <property type="component" value="Unassembled WGS sequence"/>
</dbReference>
<reference evidence="1 2" key="1">
    <citation type="submission" date="2016-12" db="EMBL/GenBank/DDBJ databases">
        <authorList>
            <person name="Song W.-J."/>
            <person name="Kurnit D.M."/>
        </authorList>
    </citation>
    <scope>NUCLEOTIDE SEQUENCE [LARGE SCALE GENOMIC DNA]</scope>
    <source>
        <strain evidence="1 2">ATCC 49181</strain>
    </source>
</reference>
<accession>A0A1N6FSG2</accession>
<dbReference type="EMBL" id="FSRO01000001">
    <property type="protein sequence ID" value="SIN98162.1"/>
    <property type="molecule type" value="Genomic_DNA"/>
</dbReference>
<dbReference type="AlphaFoldDB" id="A0A1N6FSG2"/>
<organism evidence="1 2">
    <name type="scientific">Nitrosomonas cryotolerans ATCC 49181</name>
    <dbReference type="NCBI Taxonomy" id="1131553"/>
    <lineage>
        <taxon>Bacteria</taxon>
        <taxon>Pseudomonadati</taxon>
        <taxon>Pseudomonadota</taxon>
        <taxon>Betaproteobacteria</taxon>
        <taxon>Nitrosomonadales</taxon>
        <taxon>Nitrosomonadaceae</taxon>
        <taxon>Nitrosomonas</taxon>
    </lineage>
</organism>
<keyword evidence="2" id="KW-1185">Reference proteome</keyword>
<protein>
    <submittedName>
        <fullName evidence="1">Uncharacterized protein</fullName>
    </submittedName>
</protein>
<evidence type="ECO:0000313" key="1">
    <source>
        <dbReference type="EMBL" id="SIN98162.1"/>
    </source>
</evidence>
<gene>
    <name evidence="1" type="ORF">SAMN02743940_0382</name>
</gene>
<sequence>MRTQIPHKKLALVSSGSKMSTSKTMLWLRWVYTVAAEFPFEKIDFSYKPLLVFPGIYLFPNYVHTSEILNKHITAVFMKLKSHINFIKCLDFNSRI</sequence>
<name>A0A1N6FSG2_9PROT</name>
<proteinExistence type="predicted"/>